<feature type="compositionally biased region" description="Basic and acidic residues" evidence="1">
    <location>
        <begin position="1"/>
        <end position="10"/>
    </location>
</feature>
<evidence type="ECO:0000313" key="2">
    <source>
        <dbReference type="EMBL" id="SYW81440.1"/>
    </source>
</evidence>
<reference evidence="2" key="1">
    <citation type="submission" date="2018-08" db="EMBL/GenBank/DDBJ databases">
        <authorList>
            <person name="Guldener U."/>
        </authorList>
    </citation>
    <scope>NUCLEOTIDE SEQUENCE</scope>
    <source>
        <strain evidence="2">UB2</strain>
    </source>
</reference>
<accession>A0A8H8QPR7</accession>
<gene>
    <name evidence="2" type="ORF">UBRO2_04310</name>
</gene>
<protein>
    <submittedName>
        <fullName evidence="2">Uncharacterized protein</fullName>
    </submittedName>
</protein>
<proteinExistence type="predicted"/>
<comment type="caution">
    <text evidence="2">The sequence shown here is derived from an EMBL/GenBank/DDBJ whole genome shotgun (WGS) entry which is preliminary data.</text>
</comment>
<dbReference type="Proteomes" id="UP000658997">
    <property type="component" value="Unassembled WGS sequence"/>
</dbReference>
<sequence>MPPQSKDPHTANDPSLEDSSDDQVETILDILATWSLALKHLDGITKLGDRKYNWRLDAKLHMVIQSSAKLISQDNVNYLFMQPANAKSWRIHELYNRFKKDLTKMEHIAESTLLYKANKICMFNADICKLIDDINEHWAKAKTIGYNLM</sequence>
<organism evidence="2 3">
    <name type="scientific">Ustilago bromivora</name>
    <dbReference type="NCBI Taxonomy" id="307758"/>
    <lineage>
        <taxon>Eukaryota</taxon>
        <taxon>Fungi</taxon>
        <taxon>Dikarya</taxon>
        <taxon>Basidiomycota</taxon>
        <taxon>Ustilaginomycotina</taxon>
        <taxon>Ustilaginomycetes</taxon>
        <taxon>Ustilaginales</taxon>
        <taxon>Ustilaginaceae</taxon>
        <taxon>Ustilago</taxon>
    </lineage>
</organism>
<evidence type="ECO:0000256" key="1">
    <source>
        <dbReference type="SAM" id="MobiDB-lite"/>
    </source>
</evidence>
<dbReference type="AlphaFoldDB" id="A0A8H8QPR7"/>
<dbReference type="EMBL" id="ULHB01000097">
    <property type="protein sequence ID" value="SYW81440.1"/>
    <property type="molecule type" value="Genomic_DNA"/>
</dbReference>
<feature type="region of interest" description="Disordered" evidence="1">
    <location>
        <begin position="1"/>
        <end position="21"/>
    </location>
</feature>
<name>A0A8H8QPR7_9BASI</name>
<keyword evidence="3" id="KW-1185">Reference proteome</keyword>
<evidence type="ECO:0000313" key="3">
    <source>
        <dbReference type="Proteomes" id="UP000658997"/>
    </source>
</evidence>